<evidence type="ECO:0000313" key="1">
    <source>
        <dbReference type="EMBL" id="CAK66062.1"/>
    </source>
</evidence>
<dbReference type="InParanoid" id="A0C5J5"/>
<dbReference type="InterPro" id="IPR016024">
    <property type="entry name" value="ARM-type_fold"/>
</dbReference>
<dbReference type="EMBL" id="CT868041">
    <property type="protein sequence ID" value="CAK66062.1"/>
    <property type="molecule type" value="Genomic_DNA"/>
</dbReference>
<dbReference type="GeneID" id="5019244"/>
<proteinExistence type="predicted"/>
<organism evidence="1 2">
    <name type="scientific">Paramecium tetraurelia</name>
    <dbReference type="NCBI Taxonomy" id="5888"/>
    <lineage>
        <taxon>Eukaryota</taxon>
        <taxon>Sar</taxon>
        <taxon>Alveolata</taxon>
        <taxon>Ciliophora</taxon>
        <taxon>Intramacronucleata</taxon>
        <taxon>Oligohymenophorea</taxon>
        <taxon>Peniculida</taxon>
        <taxon>Parameciidae</taxon>
        <taxon>Paramecium</taxon>
    </lineage>
</organism>
<evidence type="ECO:0008006" key="3">
    <source>
        <dbReference type="Google" id="ProtNLM"/>
    </source>
</evidence>
<gene>
    <name evidence="1" type="ORF">GSPATT00006561001</name>
</gene>
<reference evidence="1 2" key="1">
    <citation type="journal article" date="2006" name="Nature">
        <title>Global trends of whole-genome duplications revealed by the ciliate Paramecium tetraurelia.</title>
        <authorList>
            <consortium name="Genoscope"/>
            <person name="Aury J.-M."/>
            <person name="Jaillon O."/>
            <person name="Duret L."/>
            <person name="Noel B."/>
            <person name="Jubin C."/>
            <person name="Porcel B.M."/>
            <person name="Segurens B."/>
            <person name="Daubin V."/>
            <person name="Anthouard V."/>
            <person name="Aiach N."/>
            <person name="Arnaiz O."/>
            <person name="Billaut A."/>
            <person name="Beisson J."/>
            <person name="Blanc I."/>
            <person name="Bouhouche K."/>
            <person name="Camara F."/>
            <person name="Duharcourt S."/>
            <person name="Guigo R."/>
            <person name="Gogendeau D."/>
            <person name="Katinka M."/>
            <person name="Keller A.-M."/>
            <person name="Kissmehl R."/>
            <person name="Klotz C."/>
            <person name="Koll F."/>
            <person name="Le Moue A."/>
            <person name="Lepere C."/>
            <person name="Malinsky S."/>
            <person name="Nowacki M."/>
            <person name="Nowak J.K."/>
            <person name="Plattner H."/>
            <person name="Poulain J."/>
            <person name="Ruiz F."/>
            <person name="Serrano V."/>
            <person name="Zagulski M."/>
            <person name="Dessen P."/>
            <person name="Betermier M."/>
            <person name="Weissenbach J."/>
            <person name="Scarpelli C."/>
            <person name="Schachter V."/>
            <person name="Sperling L."/>
            <person name="Meyer E."/>
            <person name="Cohen J."/>
            <person name="Wincker P."/>
        </authorList>
    </citation>
    <scope>NUCLEOTIDE SEQUENCE [LARGE SCALE GENOMIC DNA]</scope>
    <source>
        <strain evidence="1 2">Stock d4-2</strain>
    </source>
</reference>
<dbReference type="Proteomes" id="UP000000600">
    <property type="component" value="Unassembled WGS sequence"/>
</dbReference>
<accession>A0C5J5</accession>
<dbReference type="AlphaFoldDB" id="A0C5J5"/>
<evidence type="ECO:0000313" key="2">
    <source>
        <dbReference type="Proteomes" id="UP000000600"/>
    </source>
</evidence>
<dbReference type="Gene3D" id="1.25.10.10">
    <property type="entry name" value="Leucine-rich Repeat Variant"/>
    <property type="match status" value="1"/>
</dbReference>
<dbReference type="KEGG" id="ptm:GSPATT00006561001"/>
<dbReference type="InterPro" id="IPR011989">
    <property type="entry name" value="ARM-like"/>
</dbReference>
<dbReference type="HOGENOM" id="CLU_714674_0_0_1"/>
<name>A0C5J5_PARTE</name>
<dbReference type="SUPFAM" id="SSF48371">
    <property type="entry name" value="ARM repeat"/>
    <property type="match status" value="1"/>
</dbReference>
<protein>
    <recommendedName>
        <fullName evidence="3">Armadillo repeat-containing domain-containing protein</fullName>
    </recommendedName>
</protein>
<dbReference type="RefSeq" id="XP_001433459.1">
    <property type="nucleotide sequence ID" value="XM_001433422.1"/>
</dbReference>
<sequence>MENYQDEQKEVGSIQQLQFNYEILLKDGISNSNSSIDEHQKKISVEKSTRNSIVTTDYQNHVNQLVKQCEILNQFQLNNKVDGKNVNVNFQNFWVIEQNIVDHQIAEYSLKIGLANLLLLKSNLKGSLYCLSKIISFRNTNITQQLIDLDWSLLYLDELTEENLEFLIQNANLKCLQQLLFSTNKIDMILNIKSDYSNKILKKIFTCLDSYCISYNYAEILYQKKVIDRILQYLTVANQECFQLIGSLCLSQNAQNEILETDIQKKLFLNLKSKNPQIVANSYYALSGICFNQSYLQLKFVDSELPKFMKSHLSQSSEICIIDALSQLISNLTYNNDQVKQVLGDFIPNLIDIVLKITKRLICQRGQISLKGNLQSYFYKIQCNICL</sequence>
<keyword evidence="2" id="KW-1185">Reference proteome</keyword>